<proteinExistence type="predicted"/>
<evidence type="ECO:0000313" key="2">
    <source>
        <dbReference type="EMBL" id="KAB2809290.1"/>
    </source>
</evidence>
<evidence type="ECO:0000256" key="1">
    <source>
        <dbReference type="SAM" id="MobiDB-lite"/>
    </source>
</evidence>
<feature type="region of interest" description="Disordered" evidence="1">
    <location>
        <begin position="61"/>
        <end position="96"/>
    </location>
</feature>
<dbReference type="RefSeq" id="WP_151581494.1">
    <property type="nucleotide sequence ID" value="NZ_WBVM01000002.1"/>
</dbReference>
<accession>A0A7J5DVR7</accession>
<dbReference type="AlphaFoldDB" id="A0A7J5DVR7"/>
<dbReference type="Proteomes" id="UP000449906">
    <property type="component" value="Unassembled WGS sequence"/>
</dbReference>
<organism evidence="2 3">
    <name type="scientific">Nocardioides simplex</name>
    <name type="common">Arthrobacter simplex</name>
    <dbReference type="NCBI Taxonomy" id="2045"/>
    <lineage>
        <taxon>Bacteria</taxon>
        <taxon>Bacillati</taxon>
        <taxon>Actinomycetota</taxon>
        <taxon>Actinomycetes</taxon>
        <taxon>Propionibacteriales</taxon>
        <taxon>Nocardioidaceae</taxon>
        <taxon>Pimelobacter</taxon>
    </lineage>
</organism>
<evidence type="ECO:0000313" key="3">
    <source>
        <dbReference type="Proteomes" id="UP000449906"/>
    </source>
</evidence>
<gene>
    <name evidence="2" type="ORF">F9L07_19820</name>
</gene>
<feature type="region of interest" description="Disordered" evidence="1">
    <location>
        <begin position="109"/>
        <end position="138"/>
    </location>
</feature>
<protein>
    <submittedName>
        <fullName evidence="2">Uncharacterized protein</fullName>
    </submittedName>
</protein>
<dbReference type="EMBL" id="WBVM01000002">
    <property type="protein sequence ID" value="KAB2809290.1"/>
    <property type="molecule type" value="Genomic_DNA"/>
</dbReference>
<comment type="caution">
    <text evidence="2">The sequence shown here is derived from an EMBL/GenBank/DDBJ whole genome shotgun (WGS) entry which is preliminary data.</text>
</comment>
<name>A0A7J5DVR7_NOCSI</name>
<sequence>MPVSREDAQALTQLVRSVRAQTPGAGPWDEAGIMAALKKVAHVELTEVVGAALRAAADKTFSTPGGIANTDTSCWRPPPPTMHRRQPLRPSERCRDCSKPRHICEQLSKLPGDGHRFVPDLPLADQSTGELIEPPDTTEARAAVRAAIKESSDRWEAR</sequence>
<reference evidence="2 3" key="1">
    <citation type="submission" date="2019-09" db="EMBL/GenBank/DDBJ databases">
        <title>Pimelobacter sp. isolated from Paulinella.</title>
        <authorList>
            <person name="Jeong S.E."/>
        </authorList>
    </citation>
    <scope>NUCLEOTIDE SEQUENCE [LARGE SCALE GENOMIC DNA]</scope>
    <source>
        <strain evidence="2 3">Pch-N</strain>
    </source>
</reference>